<proteinExistence type="predicted"/>
<keyword evidence="2" id="KW-1185">Reference proteome</keyword>
<name>A0A1J9NXX8_9EURO</name>
<dbReference type="EMBL" id="LGTZ01003657">
    <property type="protein sequence ID" value="OJD09481.1"/>
    <property type="molecule type" value="Genomic_DNA"/>
</dbReference>
<accession>A0A1J9NXX8</accession>
<dbReference type="Proteomes" id="UP000242791">
    <property type="component" value="Unassembled WGS sequence"/>
</dbReference>
<evidence type="ECO:0000313" key="1">
    <source>
        <dbReference type="EMBL" id="OJD09481.1"/>
    </source>
</evidence>
<comment type="caution">
    <text evidence="1">The sequence shown here is derived from an EMBL/GenBank/DDBJ whole genome shotgun (WGS) entry which is preliminary data.</text>
</comment>
<reference evidence="1 2" key="1">
    <citation type="submission" date="2015-08" db="EMBL/GenBank/DDBJ databases">
        <title>Emmonsia species relationships and genome sequence.</title>
        <authorList>
            <person name="Cuomo C.A."/>
            <person name="Schwartz I.S."/>
            <person name="Kenyon C."/>
            <person name="De Hoog G.S."/>
            <person name="Govender N.P."/>
            <person name="Botha A."/>
            <person name="Moreno L."/>
            <person name="De Vries M."/>
            <person name="Munoz J.F."/>
            <person name="Stielow J.B."/>
        </authorList>
    </citation>
    <scope>NUCLEOTIDE SEQUENCE [LARGE SCALE GENOMIC DNA]</scope>
    <source>
        <strain evidence="1 2">EI222</strain>
    </source>
</reference>
<protein>
    <submittedName>
        <fullName evidence="1">Uncharacterized protein</fullName>
    </submittedName>
</protein>
<sequence>MTWEYVKHEIYSASVVRCPAQKEGQVNATEYGRPPDYLTKNQDCLPDWLLLGKHLIIPGYLGGECAAQRKPNRQACPNRTG</sequence>
<dbReference type="AlphaFoldDB" id="A0A1J9NXX8"/>
<evidence type="ECO:0000313" key="2">
    <source>
        <dbReference type="Proteomes" id="UP000242791"/>
    </source>
</evidence>
<dbReference type="VEuPathDB" id="FungiDB:ACJ73_10281"/>
<gene>
    <name evidence="1" type="ORF">ACJ73_10281</name>
</gene>
<organism evidence="1 2">
    <name type="scientific">Blastomyces percursus</name>
    <dbReference type="NCBI Taxonomy" id="1658174"/>
    <lineage>
        <taxon>Eukaryota</taxon>
        <taxon>Fungi</taxon>
        <taxon>Dikarya</taxon>
        <taxon>Ascomycota</taxon>
        <taxon>Pezizomycotina</taxon>
        <taxon>Eurotiomycetes</taxon>
        <taxon>Eurotiomycetidae</taxon>
        <taxon>Onygenales</taxon>
        <taxon>Ajellomycetaceae</taxon>
        <taxon>Blastomyces</taxon>
    </lineage>
</organism>